<dbReference type="EMBL" id="JALJOR010000002">
    <property type="protein sequence ID" value="KAK9823281.1"/>
    <property type="molecule type" value="Genomic_DNA"/>
</dbReference>
<proteinExistence type="predicted"/>
<dbReference type="SUPFAM" id="SSF52402">
    <property type="entry name" value="Adenine nucleotide alpha hydrolases-like"/>
    <property type="match status" value="1"/>
</dbReference>
<evidence type="ECO:0000256" key="1">
    <source>
        <dbReference type="SAM" id="MobiDB-lite"/>
    </source>
</evidence>
<comment type="caution">
    <text evidence="3">The sequence shown here is derived from an EMBL/GenBank/DDBJ whole genome shotgun (WGS) entry which is preliminary data.</text>
</comment>
<dbReference type="Pfam" id="PF00582">
    <property type="entry name" value="Usp"/>
    <property type="match status" value="1"/>
</dbReference>
<feature type="region of interest" description="Disordered" evidence="1">
    <location>
        <begin position="1"/>
        <end position="32"/>
    </location>
</feature>
<protein>
    <recommendedName>
        <fullName evidence="2">UspA domain-containing protein</fullName>
    </recommendedName>
</protein>
<keyword evidence="4" id="KW-1185">Reference proteome</keyword>
<reference evidence="3 4" key="1">
    <citation type="journal article" date="2024" name="Nat. Commun.">
        <title>Phylogenomics reveals the evolutionary origins of lichenization in chlorophyte algae.</title>
        <authorList>
            <person name="Puginier C."/>
            <person name="Libourel C."/>
            <person name="Otte J."/>
            <person name="Skaloud P."/>
            <person name="Haon M."/>
            <person name="Grisel S."/>
            <person name="Petersen M."/>
            <person name="Berrin J.G."/>
            <person name="Delaux P.M."/>
            <person name="Dal Grande F."/>
            <person name="Keller J."/>
        </authorList>
    </citation>
    <scope>NUCLEOTIDE SEQUENCE [LARGE SCALE GENOMIC DNA]</scope>
    <source>
        <strain evidence="3 4">SAG 2043</strain>
    </source>
</reference>
<dbReference type="Proteomes" id="UP001489004">
    <property type="component" value="Unassembled WGS sequence"/>
</dbReference>
<dbReference type="Gene3D" id="3.40.50.620">
    <property type="entry name" value="HUPs"/>
    <property type="match status" value="1"/>
</dbReference>
<feature type="compositionally biased region" description="Polar residues" evidence="1">
    <location>
        <begin position="15"/>
        <end position="24"/>
    </location>
</feature>
<dbReference type="AlphaFoldDB" id="A0AAW1QQ79"/>
<dbReference type="PANTHER" id="PTHR47583">
    <property type="entry name" value="ADENINE NUCLEOTIDE ALPHA HYDROLASES-LIKE SUPERFAMILY PROTEIN"/>
    <property type="match status" value="1"/>
</dbReference>
<evidence type="ECO:0000259" key="2">
    <source>
        <dbReference type="Pfam" id="PF00582"/>
    </source>
</evidence>
<evidence type="ECO:0000313" key="3">
    <source>
        <dbReference type="EMBL" id="KAK9823281.1"/>
    </source>
</evidence>
<dbReference type="InterPro" id="IPR014729">
    <property type="entry name" value="Rossmann-like_a/b/a_fold"/>
</dbReference>
<accession>A0AAW1QQ79</accession>
<name>A0AAW1QQ79_9CHLO</name>
<gene>
    <name evidence="3" type="ORF">WJX72_001580</name>
</gene>
<organism evidence="3 4">
    <name type="scientific">[Myrmecia] bisecta</name>
    <dbReference type="NCBI Taxonomy" id="41462"/>
    <lineage>
        <taxon>Eukaryota</taxon>
        <taxon>Viridiplantae</taxon>
        <taxon>Chlorophyta</taxon>
        <taxon>core chlorophytes</taxon>
        <taxon>Trebouxiophyceae</taxon>
        <taxon>Trebouxiales</taxon>
        <taxon>Trebouxiaceae</taxon>
        <taxon>Myrmecia</taxon>
    </lineage>
</organism>
<dbReference type="InterPro" id="IPR006016">
    <property type="entry name" value="UspA"/>
</dbReference>
<evidence type="ECO:0000313" key="4">
    <source>
        <dbReference type="Proteomes" id="UP001489004"/>
    </source>
</evidence>
<feature type="domain" description="UspA" evidence="2">
    <location>
        <begin position="34"/>
        <end position="178"/>
    </location>
</feature>
<dbReference type="CDD" id="cd23659">
    <property type="entry name" value="USP_At3g01520-like"/>
    <property type="match status" value="1"/>
</dbReference>
<dbReference type="PANTHER" id="PTHR47583:SF1">
    <property type="entry name" value="ADENINE NUCLEOTIDE ALPHA HYDROLASES-LIKE SUPERFAMILY PROTEIN"/>
    <property type="match status" value="1"/>
</dbReference>
<sequence>MQSVAEENPALSPRLQRTVTSPRTSAERAQRRNRNLLVPVDDADDCELALKWMLENIYREGDTVYLLHVVPYAQAAYSGVFLAPSPHEQDTMVEQARAFMHERYIKILSAKQVPYHVIIQKGGGDADSIGQLICHKSDEVDSAVVAMASHTKGRIARYVVGSTTQFCVRHCRATVLVMHE</sequence>